<evidence type="ECO:0000256" key="2">
    <source>
        <dbReference type="ARBA" id="ARBA00035413"/>
    </source>
</evidence>
<dbReference type="GO" id="GO:0006412">
    <property type="term" value="P:translation"/>
    <property type="evidence" value="ECO:0007669"/>
    <property type="project" value="InterPro"/>
</dbReference>
<dbReference type="AlphaFoldDB" id="A0A267GWL6"/>
<dbReference type="EMBL" id="NIVC01001838">
    <property type="protein sequence ID" value="PAA63491.1"/>
    <property type="molecule type" value="Genomic_DNA"/>
</dbReference>
<name>A0A267GWL6_9PLAT</name>
<protein>
    <recommendedName>
        <fullName evidence="1">Large ribosomal subunit protein bL17m</fullName>
    </recommendedName>
    <alternativeName>
        <fullName evidence="2">39S ribosomal protein L17, mitochondrial</fullName>
    </alternativeName>
</protein>
<dbReference type="InterPro" id="IPR000456">
    <property type="entry name" value="Ribosomal_bL17"/>
</dbReference>
<evidence type="ECO:0000313" key="5">
    <source>
        <dbReference type="EMBL" id="PAA89689.1"/>
    </source>
</evidence>
<dbReference type="GO" id="GO:0003735">
    <property type="term" value="F:structural constituent of ribosome"/>
    <property type="evidence" value="ECO:0007669"/>
    <property type="project" value="InterPro"/>
</dbReference>
<dbReference type="EMBL" id="NIVC01000887">
    <property type="protein sequence ID" value="PAA75398.1"/>
    <property type="molecule type" value="Genomic_DNA"/>
</dbReference>
<dbReference type="GO" id="GO:0005840">
    <property type="term" value="C:ribosome"/>
    <property type="evidence" value="ECO:0007669"/>
    <property type="project" value="InterPro"/>
</dbReference>
<evidence type="ECO:0000313" key="6">
    <source>
        <dbReference type="Proteomes" id="UP000215902"/>
    </source>
</evidence>
<sequence length="173" mass="19530">MSATAAAKSAATRMRFNFPRKQVRIDAPMGFGTGQLGRLLLIRDSVSALVAKERLEFNDRPVAVNTQQYSELLLHKATLLGPDNPAMRDLAFFWLENQQLVRKMFDELVPRLAGSSKPYTRLHRVGSAGLQVLEIRDNQLPPLVPRVEPGVRSQYLINYLLKCAREDPDFKPV</sequence>
<organism evidence="5 6">
    <name type="scientific">Macrostomum lignano</name>
    <dbReference type="NCBI Taxonomy" id="282301"/>
    <lineage>
        <taxon>Eukaryota</taxon>
        <taxon>Metazoa</taxon>
        <taxon>Spiralia</taxon>
        <taxon>Lophotrochozoa</taxon>
        <taxon>Platyhelminthes</taxon>
        <taxon>Rhabditophora</taxon>
        <taxon>Macrostomorpha</taxon>
        <taxon>Macrostomida</taxon>
        <taxon>Macrostomidae</taxon>
        <taxon>Macrostomum</taxon>
    </lineage>
</organism>
<evidence type="ECO:0000313" key="3">
    <source>
        <dbReference type="EMBL" id="PAA63491.1"/>
    </source>
</evidence>
<dbReference type="SUPFAM" id="SSF64263">
    <property type="entry name" value="Prokaryotic ribosomal protein L17"/>
    <property type="match status" value="1"/>
</dbReference>
<dbReference type="STRING" id="282301.A0A267GWL6"/>
<reference evidence="5 6" key="1">
    <citation type="submission" date="2017-06" db="EMBL/GenBank/DDBJ databases">
        <title>A platform for efficient transgenesis in Macrostomum lignano, a flatworm model organism for stem cell research.</title>
        <authorList>
            <person name="Berezikov E."/>
        </authorList>
    </citation>
    <scope>NUCLEOTIDE SEQUENCE [LARGE SCALE GENOMIC DNA]</scope>
    <source>
        <strain evidence="5">DV1</strain>
        <tissue evidence="5">Whole organism</tissue>
    </source>
</reference>
<proteinExistence type="predicted"/>
<evidence type="ECO:0000313" key="4">
    <source>
        <dbReference type="EMBL" id="PAA75398.1"/>
    </source>
</evidence>
<dbReference type="OrthoDB" id="275000at2759"/>
<accession>A0A267GWL6</accession>
<gene>
    <name evidence="5" type="ORF">BOX15_Mlig013713g3</name>
    <name evidence="3" type="ORF">BOX15_Mlig013713g4</name>
    <name evidence="4" type="ORF">BOX15_Mlig013713g5</name>
</gene>
<dbReference type="InterPro" id="IPR036373">
    <property type="entry name" value="Ribosomal_bL17_sf"/>
</dbReference>
<dbReference type="Proteomes" id="UP000215902">
    <property type="component" value="Unassembled WGS sequence"/>
</dbReference>
<keyword evidence="6" id="KW-1185">Reference proteome</keyword>
<dbReference type="Pfam" id="PF01196">
    <property type="entry name" value="Ribosomal_L17"/>
    <property type="match status" value="1"/>
</dbReference>
<comment type="caution">
    <text evidence="5">The sequence shown here is derived from an EMBL/GenBank/DDBJ whole genome shotgun (WGS) entry which is preliminary data.</text>
</comment>
<dbReference type="EMBL" id="NIVC01000142">
    <property type="protein sequence ID" value="PAA89689.1"/>
    <property type="molecule type" value="Genomic_DNA"/>
</dbReference>
<dbReference type="Gene3D" id="3.90.1030.10">
    <property type="entry name" value="Ribosomal protein L17"/>
    <property type="match status" value="1"/>
</dbReference>
<evidence type="ECO:0000256" key="1">
    <source>
        <dbReference type="ARBA" id="ARBA00035290"/>
    </source>
</evidence>